<dbReference type="InterPro" id="IPR011009">
    <property type="entry name" value="Kinase-like_dom_sf"/>
</dbReference>
<dbReference type="Proteomes" id="UP001437256">
    <property type="component" value="Unassembled WGS sequence"/>
</dbReference>
<accession>A0ABR2Z5J6</accession>
<evidence type="ECO:0008006" key="3">
    <source>
        <dbReference type="Google" id="ProtNLM"/>
    </source>
</evidence>
<protein>
    <recommendedName>
        <fullName evidence="3">Protein kinase domain-containing protein</fullName>
    </recommendedName>
</protein>
<keyword evidence="2" id="KW-1185">Reference proteome</keyword>
<name>A0ABR2Z5J6_9AGAR</name>
<sequence>MDAREAEEHVHPRFCPWISSFELFEDKETRTVEFDYVKLLERGNTCAIFLVRRKDEGRKPAVVKFVRRYNADAHRFMADQGLAPALIHYGELGGGYATDLRIVVMDHVVGRTLHEIHGEGGDLPDNVKSAIRNELMQLNDRGFIFPDLRWPNVMMTTTAAATADDGDMKGRLRFIDLDWVCEKDKGMRYPLHLTQVLREKAGAKDYDVITLEHQKNLFENL</sequence>
<evidence type="ECO:0000313" key="1">
    <source>
        <dbReference type="EMBL" id="KAL0056880.1"/>
    </source>
</evidence>
<dbReference type="EMBL" id="JBBXMP010000847">
    <property type="protein sequence ID" value="KAL0056880.1"/>
    <property type="molecule type" value="Genomic_DNA"/>
</dbReference>
<comment type="caution">
    <text evidence="1">The sequence shown here is derived from an EMBL/GenBank/DDBJ whole genome shotgun (WGS) entry which is preliminary data.</text>
</comment>
<proteinExistence type="predicted"/>
<evidence type="ECO:0000313" key="2">
    <source>
        <dbReference type="Proteomes" id="UP001437256"/>
    </source>
</evidence>
<gene>
    <name evidence="1" type="ORF">AAF712_016504</name>
</gene>
<dbReference type="SUPFAM" id="SSF56112">
    <property type="entry name" value="Protein kinase-like (PK-like)"/>
    <property type="match status" value="1"/>
</dbReference>
<organism evidence="1 2">
    <name type="scientific">Marasmius tenuissimus</name>
    <dbReference type="NCBI Taxonomy" id="585030"/>
    <lineage>
        <taxon>Eukaryota</taxon>
        <taxon>Fungi</taxon>
        <taxon>Dikarya</taxon>
        <taxon>Basidiomycota</taxon>
        <taxon>Agaricomycotina</taxon>
        <taxon>Agaricomycetes</taxon>
        <taxon>Agaricomycetidae</taxon>
        <taxon>Agaricales</taxon>
        <taxon>Marasmiineae</taxon>
        <taxon>Marasmiaceae</taxon>
        <taxon>Marasmius</taxon>
    </lineage>
</organism>
<reference evidence="1 2" key="1">
    <citation type="submission" date="2024-05" db="EMBL/GenBank/DDBJ databases">
        <title>A draft genome resource for the thread blight pathogen Marasmius tenuissimus strain MS-2.</title>
        <authorList>
            <person name="Yulfo-Soto G.E."/>
            <person name="Baruah I.K."/>
            <person name="Amoako-Attah I."/>
            <person name="Bukari Y."/>
            <person name="Meinhardt L.W."/>
            <person name="Bailey B.A."/>
            <person name="Cohen S.P."/>
        </authorList>
    </citation>
    <scope>NUCLEOTIDE SEQUENCE [LARGE SCALE GENOMIC DNA]</scope>
    <source>
        <strain evidence="1 2">MS-2</strain>
    </source>
</reference>